<evidence type="ECO:0000313" key="3">
    <source>
        <dbReference type="Proteomes" id="UP000192796"/>
    </source>
</evidence>
<dbReference type="EMBL" id="LVYD01000072">
    <property type="protein sequence ID" value="OQP59919.1"/>
    <property type="molecule type" value="Genomic_DNA"/>
</dbReference>
<dbReference type="RefSeq" id="WP_081154070.1">
    <property type="nucleotide sequence ID" value="NZ_LVYD01000072.1"/>
</dbReference>
<proteinExistence type="predicted"/>
<dbReference type="AlphaFoldDB" id="A0A1V9FNH8"/>
<comment type="caution">
    <text evidence="2">The sequence shown here is derived from an EMBL/GenBank/DDBJ whole genome shotgun (WGS) entry which is preliminary data.</text>
</comment>
<name>A0A1V9FNH8_9BACT</name>
<reference evidence="2 3" key="1">
    <citation type="submission" date="2016-03" db="EMBL/GenBank/DDBJ databases">
        <title>Niastella vici sp. nov., isolated from farmland soil.</title>
        <authorList>
            <person name="Chen L."/>
            <person name="Wang D."/>
            <person name="Yang S."/>
            <person name="Wang G."/>
        </authorList>
    </citation>
    <scope>NUCLEOTIDE SEQUENCE [LARGE SCALE GENOMIC DNA]</scope>
    <source>
        <strain evidence="2 3">DJ57</strain>
    </source>
</reference>
<evidence type="ECO:0000313" key="2">
    <source>
        <dbReference type="EMBL" id="OQP59919.1"/>
    </source>
</evidence>
<organism evidence="2 3">
    <name type="scientific">Niastella vici</name>
    <dbReference type="NCBI Taxonomy" id="1703345"/>
    <lineage>
        <taxon>Bacteria</taxon>
        <taxon>Pseudomonadati</taxon>
        <taxon>Bacteroidota</taxon>
        <taxon>Chitinophagia</taxon>
        <taxon>Chitinophagales</taxon>
        <taxon>Chitinophagaceae</taxon>
        <taxon>Niastella</taxon>
    </lineage>
</organism>
<keyword evidence="3" id="KW-1185">Reference proteome</keyword>
<feature type="compositionally biased region" description="Basic residues" evidence="1">
    <location>
        <begin position="11"/>
        <end position="29"/>
    </location>
</feature>
<gene>
    <name evidence="2" type="ORF">A3860_36010</name>
</gene>
<evidence type="ECO:0000256" key="1">
    <source>
        <dbReference type="SAM" id="MobiDB-lite"/>
    </source>
</evidence>
<dbReference type="Proteomes" id="UP000192796">
    <property type="component" value="Unassembled WGS sequence"/>
</dbReference>
<protein>
    <submittedName>
        <fullName evidence="2">Uncharacterized protein</fullName>
    </submittedName>
</protein>
<feature type="compositionally biased region" description="Basic and acidic residues" evidence="1">
    <location>
        <begin position="1"/>
        <end position="10"/>
    </location>
</feature>
<feature type="region of interest" description="Disordered" evidence="1">
    <location>
        <begin position="1"/>
        <end position="52"/>
    </location>
</feature>
<accession>A0A1V9FNH8</accession>
<sequence>MSKKRNEIKVKTHGYKKKKVKIPRKKLRKVGPSCRKHSPEEEWVSRHTQRRRTGRMIRKMKRLAQNPQQM</sequence>